<sequence>MPLARCGQGPPGAFRCRQDGLRVQRRSRARVLHRSLLRGGGGGLLEVGDQYASRWSRTRWKARCHSTGQLGHHDGSMSSNCSRRSSDSAPADDCTGRPSARRCSISAAFRAVARAFFSQMPTL</sequence>
<keyword evidence="3" id="KW-1185">Reference proteome</keyword>
<dbReference type="Proteomes" id="UP000053398">
    <property type="component" value="Unassembled WGS sequence"/>
</dbReference>
<comment type="caution">
    <text evidence="2">The sequence shown here is derived from an EMBL/GenBank/DDBJ whole genome shotgun (WGS) entry which is preliminary data.</text>
</comment>
<accession>A0A101PYY3</accession>
<dbReference type="EMBL" id="LMWP01000035">
    <property type="protein sequence ID" value="KUN20242.1"/>
    <property type="molecule type" value="Genomic_DNA"/>
</dbReference>
<organism evidence="2 3">
    <name type="scientific">Streptomyces corchorusii</name>
    <name type="common">Streptomyces chibaensis</name>
    <dbReference type="NCBI Taxonomy" id="1903"/>
    <lineage>
        <taxon>Bacteria</taxon>
        <taxon>Bacillati</taxon>
        <taxon>Actinomycetota</taxon>
        <taxon>Actinomycetes</taxon>
        <taxon>Kitasatosporales</taxon>
        <taxon>Streptomycetaceae</taxon>
        <taxon>Streptomyces</taxon>
    </lineage>
</organism>
<dbReference type="AlphaFoldDB" id="A0A101PYY3"/>
<name>A0A101PYY3_STRCK</name>
<proteinExistence type="predicted"/>
<reference evidence="2 3" key="1">
    <citation type="submission" date="2015-10" db="EMBL/GenBank/DDBJ databases">
        <title>Draft genome sequence of Streptomyces corchorusii DSM 40340, type strain for the species Streptomyces corchorusii.</title>
        <authorList>
            <person name="Ruckert C."/>
            <person name="Winkler A."/>
            <person name="Kalinowski J."/>
            <person name="Kampfer P."/>
            <person name="Glaeser S."/>
        </authorList>
    </citation>
    <scope>NUCLEOTIDE SEQUENCE [LARGE SCALE GENOMIC DNA]</scope>
    <source>
        <strain evidence="2 3">DSM 40340</strain>
    </source>
</reference>
<protein>
    <submittedName>
        <fullName evidence="2">Uncharacterized protein</fullName>
    </submittedName>
</protein>
<evidence type="ECO:0000313" key="2">
    <source>
        <dbReference type="EMBL" id="KUN20242.1"/>
    </source>
</evidence>
<evidence type="ECO:0000313" key="3">
    <source>
        <dbReference type="Proteomes" id="UP000053398"/>
    </source>
</evidence>
<feature type="compositionally biased region" description="Low complexity" evidence="1">
    <location>
        <begin position="76"/>
        <end position="93"/>
    </location>
</feature>
<gene>
    <name evidence="2" type="ORF">AQJ11_28910</name>
</gene>
<feature type="region of interest" description="Disordered" evidence="1">
    <location>
        <begin position="66"/>
        <end position="99"/>
    </location>
</feature>
<evidence type="ECO:0000256" key="1">
    <source>
        <dbReference type="SAM" id="MobiDB-lite"/>
    </source>
</evidence>